<feature type="transmembrane region" description="Helical" evidence="8">
    <location>
        <begin position="255"/>
        <end position="276"/>
    </location>
</feature>
<evidence type="ECO:0000256" key="1">
    <source>
        <dbReference type="ARBA" id="ARBA00004155"/>
    </source>
</evidence>
<keyword evidence="5" id="KW-1015">Disulfide bond</keyword>
<evidence type="ECO:0000256" key="6">
    <source>
        <dbReference type="ARBA" id="ARBA00023180"/>
    </source>
</evidence>
<name>A0A7S1MP92_NEODS</name>
<keyword evidence="8" id="KW-0812">Transmembrane</keyword>
<evidence type="ECO:0000256" key="2">
    <source>
        <dbReference type="ARBA" id="ARBA00022448"/>
    </source>
</evidence>
<dbReference type="PANTHER" id="PTHR22950">
    <property type="entry name" value="AMINO ACID TRANSPORTER"/>
    <property type="match status" value="1"/>
</dbReference>
<keyword evidence="7" id="KW-0458">Lysosome</keyword>
<accession>A0A7S1MP92</accession>
<sequence>MTPTTSPRPASTRASIAHSIASIASFPEFAGDDDDDDNMSLASTRLVNRSRRDSIASEFSQGPFMEGDNSATVITSLWSTMMGSTVLVMPKMFRDAGLIGSVIALTFMCLLCSYTAVTITRLGVLHGMTTQEVVSTVPRVPRMITTMAAVLILVGAGMLFHVYIVGCVLSLIGKPESDAMWRCIVAIGSGIIVFLLTVPRSIKMLFIASSYGIVIVGFCLVFIIIKSALQFHAGDCTPVLSTRYGMDSGGFGPTATLMATLTLSFYSHSFVLPLVSQSTRASKIPRNVFIAYMCAGLSYAVPAAVATAAFSNCGTFAKDFVQMFHDPFADAARFSIILLCLIVYPIIICIARGQFVEAVFKVDPTEVSRLKHVASSGWMVLAATAIPCLDVGPTTVAATTGVFGTYWALLFPCAAYLHTRRAQGTLTPALLIGHGLIIALAVVLMVMTVLSVAGVIKGAKPPEIPPSAPLPTNHTTAPGSLQLPVFPAPLTTGLAKLSP</sequence>
<reference evidence="9" key="1">
    <citation type="submission" date="2021-01" db="EMBL/GenBank/DDBJ databases">
        <authorList>
            <person name="Corre E."/>
            <person name="Pelletier E."/>
            <person name="Niang G."/>
            <person name="Scheremetjew M."/>
            <person name="Finn R."/>
            <person name="Kale V."/>
            <person name="Holt S."/>
            <person name="Cochrane G."/>
            <person name="Meng A."/>
            <person name="Brown T."/>
            <person name="Cohen L."/>
        </authorList>
    </citation>
    <scope>NUCLEOTIDE SEQUENCE</scope>
    <source>
        <strain evidence="9">CCAP 1951/1</strain>
    </source>
</reference>
<evidence type="ECO:0000256" key="3">
    <source>
        <dbReference type="ARBA" id="ARBA00022970"/>
    </source>
</evidence>
<evidence type="ECO:0000256" key="8">
    <source>
        <dbReference type="SAM" id="Phobius"/>
    </source>
</evidence>
<keyword evidence="3" id="KW-0029">Amino-acid transport</keyword>
<proteinExistence type="predicted"/>
<feature type="transmembrane region" description="Helical" evidence="8">
    <location>
        <begin position="331"/>
        <end position="351"/>
    </location>
</feature>
<keyword evidence="8" id="KW-1133">Transmembrane helix</keyword>
<feature type="transmembrane region" description="Helical" evidence="8">
    <location>
        <begin position="398"/>
        <end position="417"/>
    </location>
</feature>
<evidence type="ECO:0000313" key="9">
    <source>
        <dbReference type="EMBL" id="CAD9137401.1"/>
    </source>
</evidence>
<protein>
    <recommendedName>
        <fullName evidence="10">Amino acid transporter transmembrane domain-containing protein</fullName>
    </recommendedName>
</protein>
<dbReference type="AlphaFoldDB" id="A0A7S1MP92"/>
<gene>
    <name evidence="9" type="ORF">NDES1114_LOCUS25787</name>
</gene>
<feature type="transmembrane region" description="Helical" evidence="8">
    <location>
        <begin position="372"/>
        <end position="392"/>
    </location>
</feature>
<dbReference type="GO" id="GO:0005765">
    <property type="term" value="C:lysosomal membrane"/>
    <property type="evidence" value="ECO:0007669"/>
    <property type="project" value="UniProtKB-SubCell"/>
</dbReference>
<feature type="transmembrane region" description="Helical" evidence="8">
    <location>
        <begin position="288"/>
        <end position="311"/>
    </location>
</feature>
<dbReference type="PANTHER" id="PTHR22950:SF244">
    <property type="entry name" value="NEUTRAL AMINO ACID TRANSPORTER 9"/>
    <property type="match status" value="1"/>
</dbReference>
<feature type="transmembrane region" description="Helical" evidence="8">
    <location>
        <begin position="179"/>
        <end position="198"/>
    </location>
</feature>
<evidence type="ECO:0000256" key="4">
    <source>
        <dbReference type="ARBA" id="ARBA00023053"/>
    </source>
</evidence>
<feature type="transmembrane region" description="Helical" evidence="8">
    <location>
        <begin position="148"/>
        <end position="173"/>
    </location>
</feature>
<keyword evidence="4" id="KW-0915">Sodium</keyword>
<organism evidence="9">
    <name type="scientific">Neobodo designis</name>
    <name type="common">Flagellated protozoan</name>
    <name type="synonym">Bodo designis</name>
    <dbReference type="NCBI Taxonomy" id="312471"/>
    <lineage>
        <taxon>Eukaryota</taxon>
        <taxon>Discoba</taxon>
        <taxon>Euglenozoa</taxon>
        <taxon>Kinetoplastea</taxon>
        <taxon>Metakinetoplastina</taxon>
        <taxon>Neobodonida</taxon>
        <taxon>Neobodo</taxon>
    </lineage>
</organism>
<evidence type="ECO:0000256" key="5">
    <source>
        <dbReference type="ARBA" id="ARBA00023157"/>
    </source>
</evidence>
<feature type="transmembrane region" description="Helical" evidence="8">
    <location>
        <begin position="96"/>
        <end position="117"/>
    </location>
</feature>
<keyword evidence="6" id="KW-0325">Glycoprotein</keyword>
<keyword evidence="2" id="KW-0813">Transport</keyword>
<evidence type="ECO:0008006" key="10">
    <source>
        <dbReference type="Google" id="ProtNLM"/>
    </source>
</evidence>
<dbReference type="GO" id="GO:0015179">
    <property type="term" value="F:L-amino acid transmembrane transporter activity"/>
    <property type="evidence" value="ECO:0007669"/>
    <property type="project" value="TreeGrafter"/>
</dbReference>
<dbReference type="EMBL" id="HBGF01038551">
    <property type="protein sequence ID" value="CAD9137401.1"/>
    <property type="molecule type" value="Transcribed_RNA"/>
</dbReference>
<comment type="subcellular location">
    <subcellularLocation>
        <location evidence="1">Lysosome membrane</location>
        <topology evidence="1">Multi-pass membrane protein</topology>
    </subcellularLocation>
</comment>
<keyword evidence="8" id="KW-0472">Membrane</keyword>
<evidence type="ECO:0000256" key="7">
    <source>
        <dbReference type="ARBA" id="ARBA00023228"/>
    </source>
</evidence>
<feature type="transmembrane region" description="Helical" evidence="8">
    <location>
        <begin position="429"/>
        <end position="456"/>
    </location>
</feature>
<feature type="transmembrane region" description="Helical" evidence="8">
    <location>
        <begin position="205"/>
        <end position="225"/>
    </location>
</feature>